<comment type="subunit">
    <text evidence="3">Component of the large ribosomal subunit.</text>
</comment>
<sequence>MPSISPTPGHPPRGSRNIQPVFLFLFLVQGALGAAGFGVDMGKSKNHATHNQLRKRHRNGTKKPQSPKYESLRGRELKFLKNMRFAEKHRKKHPKKTQANNAKTMSARVEAFKALVKPNIPKTGSHKFNQLACTAHPKLRRHARALVAKGLRLCWPKSEAETQTEAQAASRDPSSSSCCGSGSHRTHIHTKTCSRMFTEACAG</sequence>
<evidence type="ECO:0000256" key="1">
    <source>
        <dbReference type="ARBA" id="ARBA00004496"/>
    </source>
</evidence>
<evidence type="ECO:0000256" key="2">
    <source>
        <dbReference type="ARBA" id="ARBA00010247"/>
    </source>
</evidence>
<comment type="subcellular location">
    <subcellularLocation>
        <location evidence="1">Cytoplasm</location>
    </subcellularLocation>
</comment>
<reference evidence="15" key="3">
    <citation type="submission" date="2025-09" db="UniProtKB">
        <authorList>
            <consortium name="Ensembl"/>
        </authorList>
    </citation>
    <scope>IDENTIFICATION</scope>
    <source>
        <strain evidence="15">breed Abyssinian</strain>
    </source>
</reference>
<evidence type="ECO:0000256" key="6">
    <source>
        <dbReference type="ARBA" id="ARBA00022553"/>
    </source>
</evidence>
<keyword evidence="14" id="KW-1133">Transmembrane helix</keyword>
<protein>
    <recommendedName>
        <fullName evidence="11">Large ribosomal subunit protein eL29</fullName>
    </recommendedName>
    <alternativeName>
        <fullName evidence="12">60S ribosomal protein L29</fullName>
    </alternativeName>
</protein>
<feature type="compositionally biased region" description="Basic residues" evidence="13">
    <location>
        <begin position="44"/>
        <end position="61"/>
    </location>
</feature>
<evidence type="ECO:0000256" key="3">
    <source>
        <dbReference type="ARBA" id="ARBA00011133"/>
    </source>
</evidence>
<evidence type="ECO:0000256" key="9">
    <source>
        <dbReference type="ARBA" id="ARBA00023274"/>
    </source>
</evidence>
<proteinExistence type="inferred from homology"/>
<dbReference type="Pfam" id="PF01779">
    <property type="entry name" value="Ribosomal_L29e"/>
    <property type="match status" value="1"/>
</dbReference>
<dbReference type="Gene3D" id="6.10.140.1730">
    <property type="match status" value="1"/>
</dbReference>
<organism evidence="15 16">
    <name type="scientific">Felis catus</name>
    <name type="common">Cat</name>
    <name type="synonym">Felis silvestris catus</name>
    <dbReference type="NCBI Taxonomy" id="9685"/>
    <lineage>
        <taxon>Eukaryota</taxon>
        <taxon>Metazoa</taxon>
        <taxon>Chordata</taxon>
        <taxon>Craniata</taxon>
        <taxon>Vertebrata</taxon>
        <taxon>Euteleostomi</taxon>
        <taxon>Mammalia</taxon>
        <taxon>Eutheria</taxon>
        <taxon>Laurasiatheria</taxon>
        <taxon>Carnivora</taxon>
        <taxon>Feliformia</taxon>
        <taxon>Felidae</taxon>
        <taxon>Felinae</taxon>
        <taxon>Felis</taxon>
    </lineage>
</organism>
<evidence type="ECO:0000313" key="15">
    <source>
        <dbReference type="Ensembl" id="ENSFCTP00005007318.1"/>
    </source>
</evidence>
<keyword evidence="14" id="KW-0812">Transmembrane</keyword>
<evidence type="ECO:0000256" key="10">
    <source>
        <dbReference type="ARBA" id="ARBA00034092"/>
    </source>
</evidence>
<keyword evidence="6" id="KW-0597">Phosphoprotein</keyword>
<dbReference type="GeneTree" id="ENSGT00390000007084"/>
<keyword evidence="4" id="KW-0488">Methylation</keyword>
<dbReference type="Ensembl" id="ENSFCTT00005011662.1">
    <property type="protein sequence ID" value="ENSFCTP00005007318.1"/>
    <property type="gene ID" value="ENSFCTG00005004342.1"/>
</dbReference>
<accession>A0ABI7WAG5</accession>
<feature type="compositionally biased region" description="Low complexity" evidence="13">
    <location>
        <begin position="164"/>
        <end position="183"/>
    </location>
</feature>
<keyword evidence="8" id="KW-0007">Acetylation</keyword>
<reference evidence="15" key="2">
    <citation type="submission" date="2025-08" db="UniProtKB">
        <authorList>
            <consortium name="Ensembl"/>
        </authorList>
    </citation>
    <scope>IDENTIFICATION</scope>
    <source>
        <strain evidence="15">breed Abyssinian</strain>
    </source>
</reference>
<feature type="region of interest" description="Disordered" evidence="13">
    <location>
        <begin position="164"/>
        <end position="186"/>
    </location>
</feature>
<evidence type="ECO:0000256" key="12">
    <source>
        <dbReference type="ARBA" id="ARBA00035328"/>
    </source>
</evidence>
<feature type="region of interest" description="Disordered" evidence="13">
    <location>
        <begin position="43"/>
        <end position="69"/>
    </location>
</feature>
<keyword evidence="16" id="KW-1185">Reference proteome</keyword>
<keyword evidence="9" id="KW-0687">Ribonucleoprotein</keyword>
<evidence type="ECO:0000256" key="11">
    <source>
        <dbReference type="ARBA" id="ARBA00035222"/>
    </source>
</evidence>
<keyword evidence="5" id="KW-0963">Cytoplasm</keyword>
<evidence type="ECO:0000256" key="8">
    <source>
        <dbReference type="ARBA" id="ARBA00022990"/>
    </source>
</evidence>
<keyword evidence="14" id="KW-0472">Membrane</keyword>
<evidence type="ECO:0000256" key="14">
    <source>
        <dbReference type="SAM" id="Phobius"/>
    </source>
</evidence>
<dbReference type="InterPro" id="IPR002673">
    <property type="entry name" value="Ribosomal_eL29"/>
</dbReference>
<comment type="similarity">
    <text evidence="2">Belongs to the eukaryotic ribosomal protein eL29 family.</text>
</comment>
<evidence type="ECO:0000256" key="7">
    <source>
        <dbReference type="ARBA" id="ARBA00022980"/>
    </source>
</evidence>
<comment type="function">
    <text evidence="10">Component of the large ribosomal subunit. The ribosome is a large ribonucleoprotein complex responsible for the synthesis of proteins in the cell.</text>
</comment>
<name>A0ABI7WAG5_FELCA</name>
<evidence type="ECO:0000256" key="5">
    <source>
        <dbReference type="ARBA" id="ARBA00022490"/>
    </source>
</evidence>
<dbReference type="PANTHER" id="PTHR12884:SF18">
    <property type="entry name" value="60S RIBOSOMAL PROTEIN L29"/>
    <property type="match status" value="1"/>
</dbReference>
<dbReference type="PANTHER" id="PTHR12884">
    <property type="entry name" value="60S RIBOSOMAL PROTEIN L29"/>
    <property type="match status" value="1"/>
</dbReference>
<evidence type="ECO:0000313" key="16">
    <source>
        <dbReference type="Proteomes" id="UP000823872"/>
    </source>
</evidence>
<keyword evidence="7" id="KW-0689">Ribosomal protein</keyword>
<reference evidence="15 16" key="1">
    <citation type="submission" date="2021-02" db="EMBL/GenBank/DDBJ databases">
        <title>Safari Cat Assemblies.</title>
        <authorList>
            <person name="Bredemeyer K.R."/>
            <person name="Murphy W.J."/>
        </authorList>
    </citation>
    <scope>NUCLEOTIDE SEQUENCE [LARGE SCALE GENOMIC DNA]</scope>
</reference>
<dbReference type="Proteomes" id="UP000823872">
    <property type="component" value="Chromosome F1"/>
</dbReference>
<feature type="transmembrane region" description="Helical" evidence="14">
    <location>
        <begin position="20"/>
        <end position="39"/>
    </location>
</feature>
<evidence type="ECO:0000256" key="13">
    <source>
        <dbReference type="SAM" id="MobiDB-lite"/>
    </source>
</evidence>
<evidence type="ECO:0000256" key="4">
    <source>
        <dbReference type="ARBA" id="ARBA00022481"/>
    </source>
</evidence>